<evidence type="ECO:0000256" key="2">
    <source>
        <dbReference type="SAM" id="MobiDB-lite"/>
    </source>
</evidence>
<protein>
    <submittedName>
        <fullName evidence="3">DNA mismatch repair protein</fullName>
    </submittedName>
</protein>
<dbReference type="GO" id="GO:0006298">
    <property type="term" value="P:mismatch repair"/>
    <property type="evidence" value="ECO:0007669"/>
    <property type="project" value="InterPro"/>
</dbReference>
<dbReference type="HOGENOM" id="CLU_1475775_0_0_1"/>
<evidence type="ECO:0000256" key="1">
    <source>
        <dbReference type="ARBA" id="ARBA00006271"/>
    </source>
</evidence>
<dbReference type="GeneID" id="24106165"/>
<dbReference type="PANTHER" id="PTHR11361">
    <property type="entry name" value="DNA MISMATCH REPAIR PROTEIN MUTS FAMILY MEMBER"/>
    <property type="match status" value="1"/>
</dbReference>
<dbReference type="SUPFAM" id="SSF48334">
    <property type="entry name" value="DNA repair protein MutS, domain III"/>
    <property type="match status" value="1"/>
</dbReference>
<dbReference type="InterPro" id="IPR036187">
    <property type="entry name" value="DNA_mismatch_repair_MutS_sf"/>
</dbReference>
<accession>R9NXG3</accession>
<reference evidence="4" key="1">
    <citation type="journal article" date="2013" name="Genome Announc.">
        <title>Draft genome sequence of the basidiomycetous yeast-like fungus Pseudozyma hubeiensis SY62, which produces an abundant amount of the biosurfactant mannosylerythritol lipids.</title>
        <authorList>
            <person name="Konishi M."/>
            <person name="Hatada Y."/>
            <person name="Horiuchi J."/>
        </authorList>
    </citation>
    <scope>NUCLEOTIDE SEQUENCE [LARGE SCALE GENOMIC DNA]</scope>
    <source>
        <strain evidence="4">SY62</strain>
    </source>
</reference>
<dbReference type="OrthoDB" id="29596at2759"/>
<dbReference type="EMBL" id="DF238775">
    <property type="protein sequence ID" value="GAC93299.1"/>
    <property type="molecule type" value="Genomic_DNA"/>
</dbReference>
<evidence type="ECO:0000313" key="4">
    <source>
        <dbReference type="Proteomes" id="UP000014071"/>
    </source>
</evidence>
<dbReference type="GO" id="GO:0005634">
    <property type="term" value="C:nucleus"/>
    <property type="evidence" value="ECO:0007669"/>
    <property type="project" value="TreeGrafter"/>
</dbReference>
<comment type="similarity">
    <text evidence="1">Belongs to the DNA mismatch repair MutS family.</text>
</comment>
<name>R9NXG3_PSEHS</name>
<dbReference type="GO" id="GO:0051026">
    <property type="term" value="P:chiasma assembly"/>
    <property type="evidence" value="ECO:0007669"/>
    <property type="project" value="TreeGrafter"/>
</dbReference>
<dbReference type="AlphaFoldDB" id="R9NXG3"/>
<dbReference type="InterPro" id="IPR045076">
    <property type="entry name" value="MutS"/>
</dbReference>
<dbReference type="STRING" id="1305764.R9NXG3"/>
<sequence length="183" mass="19977">MDGTFDSFTQFGDVASFIVDKEIEILDRLQILLQECSPILLAAHAALAQIDCLVAFARAATLYDLKRPTLVAEQVIRLKGSRHALKALSDESFVGLFRGEHMEERVTVLKTLFAVQVPNDIELRGGLGLPVEDADRNVNMTVDEHVAQSTGSQEQSRPAFQRAPTTDAVTSNAQHSVMVLTGA</sequence>
<proteinExistence type="inferred from homology"/>
<evidence type="ECO:0000313" key="3">
    <source>
        <dbReference type="EMBL" id="GAC93299.1"/>
    </source>
</evidence>
<dbReference type="GO" id="GO:0140664">
    <property type="term" value="F:ATP-dependent DNA damage sensor activity"/>
    <property type="evidence" value="ECO:0007669"/>
    <property type="project" value="InterPro"/>
</dbReference>
<dbReference type="PANTHER" id="PTHR11361:SF20">
    <property type="entry name" value="MUTS PROTEIN HOMOLOG 5"/>
    <property type="match status" value="1"/>
</dbReference>
<dbReference type="GO" id="GO:0030983">
    <property type="term" value="F:mismatched DNA binding"/>
    <property type="evidence" value="ECO:0007669"/>
    <property type="project" value="InterPro"/>
</dbReference>
<gene>
    <name evidence="3" type="ORF">PHSY_000864</name>
</gene>
<dbReference type="RefSeq" id="XP_012186886.1">
    <property type="nucleotide sequence ID" value="XM_012331496.1"/>
</dbReference>
<keyword evidence="4" id="KW-1185">Reference proteome</keyword>
<feature type="region of interest" description="Disordered" evidence="2">
    <location>
        <begin position="147"/>
        <end position="168"/>
    </location>
</feature>
<organism evidence="3 4">
    <name type="scientific">Pseudozyma hubeiensis (strain SY62)</name>
    <name type="common">Yeast</name>
    <dbReference type="NCBI Taxonomy" id="1305764"/>
    <lineage>
        <taxon>Eukaryota</taxon>
        <taxon>Fungi</taxon>
        <taxon>Dikarya</taxon>
        <taxon>Basidiomycota</taxon>
        <taxon>Ustilaginomycotina</taxon>
        <taxon>Ustilaginomycetes</taxon>
        <taxon>Ustilaginales</taxon>
        <taxon>Ustilaginaceae</taxon>
        <taxon>Pseudozyma</taxon>
    </lineage>
</organism>
<dbReference type="Proteomes" id="UP000014071">
    <property type="component" value="Unassembled WGS sequence"/>
</dbReference>
<dbReference type="GO" id="GO:0005524">
    <property type="term" value="F:ATP binding"/>
    <property type="evidence" value="ECO:0007669"/>
    <property type="project" value="InterPro"/>
</dbReference>
<dbReference type="eggNOG" id="KOG0221">
    <property type="taxonomic scope" value="Eukaryota"/>
</dbReference>